<dbReference type="RefSeq" id="WP_378210920.1">
    <property type="nucleotide sequence ID" value="NZ_JBHLZP010000446.1"/>
</dbReference>
<accession>A0ABV5YSE5</accession>
<evidence type="ECO:0000313" key="3">
    <source>
        <dbReference type="EMBL" id="MFB9837966.1"/>
    </source>
</evidence>
<reference evidence="3 4" key="1">
    <citation type="submission" date="2024-09" db="EMBL/GenBank/DDBJ databases">
        <authorList>
            <person name="Sun Q."/>
            <person name="Mori K."/>
        </authorList>
    </citation>
    <scope>NUCLEOTIDE SEQUENCE [LARGE SCALE GENOMIC DNA]</scope>
    <source>
        <strain evidence="3 4">TBRC 0563</strain>
    </source>
</reference>
<evidence type="ECO:0000256" key="2">
    <source>
        <dbReference type="SAM" id="Phobius"/>
    </source>
</evidence>
<sequence length="140" mass="13978">MTGAAGCAGGLYLLSLLTENAEYAGGLLGPILVIGTALGLMFVPLPLVALAGVADADSRVAASLLNATRQIGDAVGLAVLNTVAGRWPPAPPAPTARTRWSPASTGPSPSAPGSRYSSCSSRSPRSGIAIPARPPYGLAW</sequence>
<evidence type="ECO:0000313" key="4">
    <source>
        <dbReference type="Proteomes" id="UP001589627"/>
    </source>
</evidence>
<protein>
    <recommendedName>
        <fullName evidence="5">Major facilitator superfamily (MFS) profile domain-containing protein</fullName>
    </recommendedName>
</protein>
<proteinExistence type="predicted"/>
<dbReference type="EMBL" id="JBHLZP010000446">
    <property type="protein sequence ID" value="MFB9837966.1"/>
    <property type="molecule type" value="Genomic_DNA"/>
</dbReference>
<keyword evidence="2" id="KW-1133">Transmembrane helix</keyword>
<dbReference type="Proteomes" id="UP001589627">
    <property type="component" value="Unassembled WGS sequence"/>
</dbReference>
<evidence type="ECO:0000256" key="1">
    <source>
        <dbReference type="SAM" id="MobiDB-lite"/>
    </source>
</evidence>
<keyword evidence="2" id="KW-0472">Membrane</keyword>
<feature type="transmembrane region" description="Helical" evidence="2">
    <location>
        <begin position="31"/>
        <end position="54"/>
    </location>
</feature>
<feature type="region of interest" description="Disordered" evidence="1">
    <location>
        <begin position="88"/>
        <end position="140"/>
    </location>
</feature>
<name>A0ABV5YSE5_9ACTN</name>
<comment type="caution">
    <text evidence="3">The sequence shown here is derived from an EMBL/GenBank/DDBJ whole genome shotgun (WGS) entry which is preliminary data.</text>
</comment>
<feature type="compositionally biased region" description="Low complexity" evidence="1">
    <location>
        <begin position="95"/>
        <end position="127"/>
    </location>
</feature>
<evidence type="ECO:0008006" key="5">
    <source>
        <dbReference type="Google" id="ProtNLM"/>
    </source>
</evidence>
<keyword evidence="2" id="KW-0812">Transmembrane</keyword>
<gene>
    <name evidence="3" type="ORF">ACFFNX_37970</name>
</gene>
<keyword evidence="4" id="KW-1185">Reference proteome</keyword>
<organism evidence="3 4">
    <name type="scientific">Actinoallomurus acaciae</name>
    <dbReference type="NCBI Taxonomy" id="502577"/>
    <lineage>
        <taxon>Bacteria</taxon>
        <taxon>Bacillati</taxon>
        <taxon>Actinomycetota</taxon>
        <taxon>Actinomycetes</taxon>
        <taxon>Streptosporangiales</taxon>
        <taxon>Thermomonosporaceae</taxon>
        <taxon>Actinoallomurus</taxon>
    </lineage>
</organism>